<sequence>MSESYEKIKTHFPSARIKKLMQSDEDIGKVAQATPVVVGRALELFLCSLVEKSCHEARENGSRRITSSHIKSAVTKTEEFDFCVEIVEKYGGGGNHSSSNNGAISN</sequence>
<dbReference type="STRING" id="669874.A0A1E4TRF1"/>
<dbReference type="InterPro" id="IPR003958">
    <property type="entry name" value="CBFA_NFYB_domain"/>
</dbReference>
<dbReference type="InterPro" id="IPR050568">
    <property type="entry name" value="Transcr_DNA_Rep_Reg"/>
</dbReference>
<name>A0A1E4TRF1_PACTA</name>
<dbReference type="OrthoDB" id="653904at2759"/>
<keyword evidence="5" id="KW-1185">Reference proteome</keyword>
<proteinExistence type="predicted"/>
<evidence type="ECO:0000313" key="5">
    <source>
        <dbReference type="Proteomes" id="UP000094236"/>
    </source>
</evidence>
<dbReference type="GO" id="GO:0003714">
    <property type="term" value="F:transcription corepressor activity"/>
    <property type="evidence" value="ECO:0007669"/>
    <property type="project" value="EnsemblFungi"/>
</dbReference>
<protein>
    <recommendedName>
        <fullName evidence="3">Transcription factor CBF/NF-Y/archaeal histone domain-containing protein</fullName>
    </recommendedName>
</protein>
<dbReference type="Gene3D" id="1.10.20.10">
    <property type="entry name" value="Histone, subunit A"/>
    <property type="match status" value="1"/>
</dbReference>
<dbReference type="Proteomes" id="UP000094236">
    <property type="component" value="Unassembled WGS sequence"/>
</dbReference>
<dbReference type="GO" id="GO:0017054">
    <property type="term" value="C:negative cofactor 2 complex"/>
    <property type="evidence" value="ECO:0007669"/>
    <property type="project" value="EnsemblFungi"/>
</dbReference>
<comment type="subcellular location">
    <subcellularLocation>
        <location evidence="1">Nucleus</location>
    </subcellularLocation>
</comment>
<dbReference type="EMBL" id="KV454016">
    <property type="protein sequence ID" value="ODV94307.1"/>
    <property type="molecule type" value="Genomic_DNA"/>
</dbReference>
<gene>
    <name evidence="4" type="ORF">PACTADRAFT_51165</name>
</gene>
<dbReference type="PANTHER" id="PTHR10252:SF5">
    <property type="entry name" value="DR1-ASSOCIATED COREPRESSOR"/>
    <property type="match status" value="1"/>
</dbReference>
<dbReference type="InterPro" id="IPR009072">
    <property type="entry name" value="Histone-fold"/>
</dbReference>
<dbReference type="SUPFAM" id="SSF47113">
    <property type="entry name" value="Histone-fold"/>
    <property type="match status" value="1"/>
</dbReference>
<dbReference type="CDD" id="cd22906">
    <property type="entry name" value="HFD_DRAP1"/>
    <property type="match status" value="1"/>
</dbReference>
<dbReference type="GO" id="GO:0045944">
    <property type="term" value="P:positive regulation of transcription by RNA polymerase II"/>
    <property type="evidence" value="ECO:0007669"/>
    <property type="project" value="EnsemblFungi"/>
</dbReference>
<dbReference type="FunFam" id="1.10.20.10:FF:000036">
    <property type="entry name" value="CBF/NF-Y family transcription factor"/>
    <property type="match status" value="1"/>
</dbReference>
<organism evidence="4 5">
    <name type="scientific">Pachysolen tannophilus NRRL Y-2460</name>
    <dbReference type="NCBI Taxonomy" id="669874"/>
    <lineage>
        <taxon>Eukaryota</taxon>
        <taxon>Fungi</taxon>
        <taxon>Dikarya</taxon>
        <taxon>Ascomycota</taxon>
        <taxon>Saccharomycotina</taxon>
        <taxon>Pichiomycetes</taxon>
        <taxon>Pachysolenaceae</taxon>
        <taxon>Pachysolen</taxon>
    </lineage>
</organism>
<evidence type="ECO:0000256" key="2">
    <source>
        <dbReference type="ARBA" id="ARBA00023242"/>
    </source>
</evidence>
<dbReference type="GO" id="GO:0003682">
    <property type="term" value="F:chromatin binding"/>
    <property type="evidence" value="ECO:0007669"/>
    <property type="project" value="EnsemblFungi"/>
</dbReference>
<evidence type="ECO:0000256" key="1">
    <source>
        <dbReference type="ARBA" id="ARBA00004123"/>
    </source>
</evidence>
<accession>A0A1E4TRF1</accession>
<evidence type="ECO:0000259" key="3">
    <source>
        <dbReference type="Pfam" id="PF00808"/>
    </source>
</evidence>
<reference evidence="5" key="1">
    <citation type="submission" date="2016-05" db="EMBL/GenBank/DDBJ databases">
        <title>Comparative genomics of biotechnologically important yeasts.</title>
        <authorList>
            <consortium name="DOE Joint Genome Institute"/>
            <person name="Riley R."/>
            <person name="Haridas S."/>
            <person name="Wolfe K.H."/>
            <person name="Lopes M.R."/>
            <person name="Hittinger C.T."/>
            <person name="Goker M."/>
            <person name="Salamov A."/>
            <person name="Wisecaver J."/>
            <person name="Long T.M."/>
            <person name="Aerts A.L."/>
            <person name="Barry K."/>
            <person name="Choi C."/>
            <person name="Clum A."/>
            <person name="Coughlan A.Y."/>
            <person name="Deshpande S."/>
            <person name="Douglass A.P."/>
            <person name="Hanson S.J."/>
            <person name="Klenk H.-P."/>
            <person name="Labutti K."/>
            <person name="Lapidus A."/>
            <person name="Lindquist E."/>
            <person name="Lipzen A."/>
            <person name="Meier-Kolthoff J.P."/>
            <person name="Ohm R.A."/>
            <person name="Otillar R.P."/>
            <person name="Pangilinan J."/>
            <person name="Peng Y."/>
            <person name="Rokas A."/>
            <person name="Rosa C.A."/>
            <person name="Scheuner C."/>
            <person name="Sibirny A.A."/>
            <person name="Slot J.C."/>
            <person name="Stielow J.B."/>
            <person name="Sun H."/>
            <person name="Kurtzman C.P."/>
            <person name="Blackwell M."/>
            <person name="Grigoriev I.V."/>
            <person name="Jeffries T.W."/>
        </authorList>
    </citation>
    <scope>NUCLEOTIDE SEQUENCE [LARGE SCALE GENOMIC DNA]</scope>
    <source>
        <strain evidence="5">NRRL Y-2460</strain>
    </source>
</reference>
<dbReference type="GO" id="GO:0016251">
    <property type="term" value="F:RNA polymerase II general transcription initiation factor activity"/>
    <property type="evidence" value="ECO:0007669"/>
    <property type="project" value="TreeGrafter"/>
</dbReference>
<evidence type="ECO:0000313" key="4">
    <source>
        <dbReference type="EMBL" id="ODV94307.1"/>
    </source>
</evidence>
<feature type="domain" description="Transcription factor CBF/NF-Y/archaeal histone" evidence="3">
    <location>
        <begin position="11"/>
        <end position="74"/>
    </location>
</feature>
<dbReference type="GO" id="GO:0051123">
    <property type="term" value="P:RNA polymerase II preinitiation complex assembly"/>
    <property type="evidence" value="ECO:0007669"/>
    <property type="project" value="EnsemblFungi"/>
</dbReference>
<dbReference type="GO" id="GO:0017025">
    <property type="term" value="F:TBP-class protein binding"/>
    <property type="evidence" value="ECO:0007669"/>
    <property type="project" value="EnsemblFungi"/>
</dbReference>
<dbReference type="Pfam" id="PF00808">
    <property type="entry name" value="CBFD_NFYB_HMF"/>
    <property type="match status" value="1"/>
</dbReference>
<dbReference type="GO" id="GO:0001046">
    <property type="term" value="F:core promoter sequence-specific DNA binding"/>
    <property type="evidence" value="ECO:0007669"/>
    <property type="project" value="EnsemblFungi"/>
</dbReference>
<dbReference type="GO" id="GO:0034605">
    <property type="term" value="P:cellular response to heat"/>
    <property type="evidence" value="ECO:0007669"/>
    <property type="project" value="EnsemblFungi"/>
</dbReference>
<dbReference type="PANTHER" id="PTHR10252">
    <property type="entry name" value="HISTONE-LIKE TRANSCRIPTION FACTOR CCAAT-RELATED"/>
    <property type="match status" value="1"/>
</dbReference>
<dbReference type="GO" id="GO:0046982">
    <property type="term" value="F:protein heterodimerization activity"/>
    <property type="evidence" value="ECO:0007669"/>
    <property type="project" value="InterPro"/>
</dbReference>
<keyword evidence="2" id="KW-0539">Nucleus</keyword>
<dbReference type="GO" id="GO:0003713">
    <property type="term" value="F:transcription coactivator activity"/>
    <property type="evidence" value="ECO:0007669"/>
    <property type="project" value="EnsemblFungi"/>
</dbReference>
<dbReference type="AlphaFoldDB" id="A0A1E4TRF1"/>
<dbReference type="GO" id="GO:0017055">
    <property type="term" value="P:negative regulation of RNA polymerase II transcription preinitiation complex assembly"/>
    <property type="evidence" value="ECO:0007669"/>
    <property type="project" value="EnsemblFungi"/>
</dbReference>